<feature type="region of interest" description="Disordered" evidence="2">
    <location>
        <begin position="848"/>
        <end position="1075"/>
    </location>
</feature>
<sequence length="1089" mass="121333">MLHKSFKPAKCKTSLKLATARIKLMKNKKGVQMNQMKNDLAALLQSGQDRTARIRVEHFIREEKMVAAYDLIELYCELIAARLPIIESQKNCPIDLKEAIASVIFAAPRCADVPELLDVKKHFTAKYGKEFVTTALELRPNCGVGRMLVEKLSAVAPDGQAKFKILNAIAEERNIEWDSKSFEEKETKPTNDLLNGPSTFEKAGEMAVEATKIGVSDVQATSSHDRHTRPLNSTETNTVSSVDVHTVLPVDHGGRNTNDITHSDPRHSGNETKVGSHSFARDENYSRRQDWNMEFKDARSAAQAAAESAERASMAARAAAEFSRREDDSRHLPSESRNSTGNNTRQDMPGTYSSSELPGENFGNVPVKNSSFHSGNSKVQNDQIVRGENQNRAEARDRLQMYDHGNTKESSHPTSVRPGESTSDDMNSVHSMQRPHEYSGKTSFEETTKQVREPSDSRTGMMQQYIESRDESASRWKDDFRAEHFDQYGEGRPEKQDHLGSFHSHSSTETDDVAYKESGSNAAQDLFIVNGQESIYRDTTKMNSFDDKSVAFDEYDSSDVSHNLDIGPRYDEGESTTYVSPLGSNSSFSSTIDIWNPRKDTIKSPERATLKPHHFSEYQPTPVFSESTSKSLDPLGPDNVSVTPHDLDGPKFDSEDEVEMSIDEEKKNVLSLDPESAHAESYDSTETLFVNRKDTDNYRKPGVGSSSDDDLVTMEAHRQSDSMIVLNADSPKFDSDKYMQNISQSSNLLSTHTDGDRFLITESPEALKDEELKHQSDSEEEGKLKFGTLTGGLRNKGYRHPPSIRKLTGDSSSRNPKTTDESLMKIEQQISPISLESSVIATLSNDANTKSSFSTSTLHSDSDSQTDDSGDEAQQNTIKGRQASLGKKPNKEVKYKSSFRPPVATYFDLDNEDYNDDVPKQNLPNKGHLGSAISRRTKPSPSGPGTKSYSKIQAEHEESAKPNPSKDRTSTRDRPSNEIPTKMKSEVKSVDYFYREEQLNPAKSEASKSTVSRIPPHERPLNSSTAEESSSGLQKTEASSSLQNPKTLKFTGEPPTREDSTKRASHVHPKLPDYDSIASRLQLLRKDQQ</sequence>
<dbReference type="PANTHER" id="PTHR12161:SF13">
    <property type="entry name" value="REGULATOR OF VPS4 ACTIVITY IN THE MVB PATHWAY PROTEIN"/>
    <property type="match status" value="1"/>
</dbReference>
<feature type="compositionally biased region" description="Polar residues" evidence="2">
    <location>
        <begin position="420"/>
        <end position="431"/>
    </location>
</feature>
<evidence type="ECO:0000313" key="4">
    <source>
        <dbReference type="Proteomes" id="UP000077755"/>
    </source>
</evidence>
<reference evidence="3" key="2">
    <citation type="submission" date="2022-03" db="EMBL/GenBank/DDBJ databases">
        <title>Draft title - Genomic analysis of global carrot germplasm unveils the trajectory of domestication and the origin of high carotenoid orange carrot.</title>
        <authorList>
            <person name="Iorizzo M."/>
            <person name="Ellison S."/>
            <person name="Senalik D."/>
            <person name="Macko-Podgorni A."/>
            <person name="Grzebelus D."/>
            <person name="Bostan H."/>
            <person name="Rolling W."/>
            <person name="Curaba J."/>
            <person name="Simon P."/>
        </authorList>
    </citation>
    <scope>NUCLEOTIDE SEQUENCE</scope>
    <source>
        <tissue evidence="3">Leaf</tissue>
    </source>
</reference>
<dbReference type="InterPro" id="IPR005061">
    <property type="entry name" value="Ist1"/>
</dbReference>
<feature type="compositionally biased region" description="Basic and acidic residues" evidence="2">
    <location>
        <begin position="953"/>
        <end position="998"/>
    </location>
</feature>
<feature type="compositionally biased region" description="Basic and acidic residues" evidence="2">
    <location>
        <begin position="434"/>
        <end position="456"/>
    </location>
</feature>
<dbReference type="OrthoDB" id="29853at2759"/>
<dbReference type="GO" id="GO:0015031">
    <property type="term" value="P:protein transport"/>
    <property type="evidence" value="ECO:0007669"/>
    <property type="project" value="InterPro"/>
</dbReference>
<feature type="compositionally biased region" description="Low complexity" evidence="2">
    <location>
        <begin position="304"/>
        <end position="321"/>
    </location>
</feature>
<dbReference type="Pfam" id="PF03398">
    <property type="entry name" value="Ist1"/>
    <property type="match status" value="1"/>
</dbReference>
<accession>A0A175YL22</accession>
<dbReference type="Gene3D" id="1.20.1260.60">
    <property type="entry name" value="Vacuolar protein sorting-associated protein Ist1"/>
    <property type="match status" value="1"/>
</dbReference>
<organism evidence="3 4">
    <name type="scientific">Daucus carota subsp. sativus</name>
    <name type="common">Carrot</name>
    <dbReference type="NCBI Taxonomy" id="79200"/>
    <lineage>
        <taxon>Eukaryota</taxon>
        <taxon>Viridiplantae</taxon>
        <taxon>Streptophyta</taxon>
        <taxon>Embryophyta</taxon>
        <taxon>Tracheophyta</taxon>
        <taxon>Spermatophyta</taxon>
        <taxon>Magnoliopsida</taxon>
        <taxon>eudicotyledons</taxon>
        <taxon>Gunneridae</taxon>
        <taxon>Pentapetalae</taxon>
        <taxon>asterids</taxon>
        <taxon>campanulids</taxon>
        <taxon>Apiales</taxon>
        <taxon>Apiaceae</taxon>
        <taxon>Apioideae</taxon>
        <taxon>Scandiceae</taxon>
        <taxon>Daucinae</taxon>
        <taxon>Daucus</taxon>
        <taxon>Daucus sect. Daucus</taxon>
    </lineage>
</organism>
<protein>
    <submittedName>
        <fullName evidence="3">Uncharacterized protein</fullName>
    </submittedName>
</protein>
<feature type="region of interest" description="Disordered" evidence="2">
    <location>
        <begin position="617"/>
        <end position="656"/>
    </location>
</feature>
<feature type="compositionally biased region" description="Basic and acidic residues" evidence="2">
    <location>
        <begin position="490"/>
        <end position="500"/>
    </location>
</feature>
<gene>
    <name evidence="3" type="ORF">DCAR_0830706</name>
</gene>
<feature type="compositionally biased region" description="Basic and acidic residues" evidence="2">
    <location>
        <begin position="389"/>
        <end position="411"/>
    </location>
</feature>
<feature type="compositionally biased region" description="Basic and acidic residues" evidence="2">
    <location>
        <begin position="753"/>
        <end position="784"/>
    </location>
</feature>
<reference evidence="3" key="1">
    <citation type="journal article" date="2016" name="Nat. Genet.">
        <title>A high-quality carrot genome assembly provides new insights into carotenoid accumulation and asterid genome evolution.</title>
        <authorList>
            <person name="Iorizzo M."/>
            <person name="Ellison S."/>
            <person name="Senalik D."/>
            <person name="Zeng P."/>
            <person name="Satapoomin P."/>
            <person name="Huang J."/>
            <person name="Bowman M."/>
            <person name="Iovene M."/>
            <person name="Sanseverino W."/>
            <person name="Cavagnaro P."/>
            <person name="Yildiz M."/>
            <person name="Macko-Podgorni A."/>
            <person name="Moranska E."/>
            <person name="Grzebelus E."/>
            <person name="Grzebelus D."/>
            <person name="Ashrafi H."/>
            <person name="Zheng Z."/>
            <person name="Cheng S."/>
            <person name="Spooner D."/>
            <person name="Van Deynze A."/>
            <person name="Simon P."/>
        </authorList>
    </citation>
    <scope>NUCLEOTIDE SEQUENCE</scope>
    <source>
        <tissue evidence="3">Leaf</tissue>
    </source>
</reference>
<name>A0A175YL22_DAUCS</name>
<dbReference type="Proteomes" id="UP000077755">
    <property type="component" value="Chromosome 8"/>
</dbReference>
<feature type="region of interest" description="Disordered" evidence="2">
    <location>
        <begin position="490"/>
        <end position="513"/>
    </location>
</feature>
<evidence type="ECO:0000313" key="3">
    <source>
        <dbReference type="EMBL" id="WOH11226.1"/>
    </source>
</evidence>
<proteinExistence type="inferred from homology"/>
<feature type="compositionally biased region" description="Basic and acidic residues" evidence="2">
    <location>
        <begin position="261"/>
        <end position="270"/>
    </location>
</feature>
<dbReference type="KEGG" id="dcr:108199368"/>
<evidence type="ECO:0000256" key="1">
    <source>
        <dbReference type="ARBA" id="ARBA00005536"/>
    </source>
</evidence>
<dbReference type="AlphaFoldDB" id="A0A175YL22"/>
<feature type="region of interest" description="Disordered" evidence="2">
    <location>
        <begin position="746"/>
        <end position="823"/>
    </location>
</feature>
<comment type="similarity">
    <text evidence="1">Belongs to the IST1 family.</text>
</comment>
<dbReference type="Gramene" id="KZM83950">
    <property type="protein sequence ID" value="KZM83950"/>
    <property type="gene ID" value="DCAR_028628"/>
</dbReference>
<keyword evidence="4" id="KW-1185">Reference proteome</keyword>
<dbReference type="EMBL" id="CP093350">
    <property type="protein sequence ID" value="WOH11226.1"/>
    <property type="molecule type" value="Genomic_DNA"/>
</dbReference>
<feature type="region of interest" description="Disordered" evidence="2">
    <location>
        <begin position="218"/>
        <end position="285"/>
    </location>
</feature>
<dbReference type="OMA" id="STKCKMS"/>
<feature type="compositionally biased region" description="Basic and acidic residues" evidence="2">
    <location>
        <begin position="322"/>
        <end position="334"/>
    </location>
</feature>
<feature type="compositionally biased region" description="Polar residues" evidence="2">
    <location>
        <begin position="1021"/>
        <end position="1046"/>
    </location>
</feature>
<feature type="compositionally biased region" description="Polar residues" evidence="2">
    <location>
        <begin position="335"/>
        <end position="356"/>
    </location>
</feature>
<feature type="region of interest" description="Disordered" evidence="2">
    <location>
        <begin position="304"/>
        <end position="461"/>
    </location>
</feature>
<dbReference type="PANTHER" id="PTHR12161">
    <property type="entry name" value="IST1 FAMILY MEMBER"/>
    <property type="match status" value="1"/>
</dbReference>
<feature type="compositionally biased region" description="Polar residues" evidence="2">
    <location>
        <begin position="618"/>
        <end position="631"/>
    </location>
</feature>
<feature type="compositionally biased region" description="Low complexity" evidence="2">
    <location>
        <begin position="849"/>
        <end position="859"/>
    </location>
</feature>
<dbReference type="InterPro" id="IPR042277">
    <property type="entry name" value="IST1-like"/>
</dbReference>
<dbReference type="FunFam" id="1.20.1260.60:FF:000003">
    <property type="entry name" value="IST1-like protein isoform A"/>
    <property type="match status" value="1"/>
</dbReference>
<feature type="compositionally biased region" description="Polar residues" evidence="2">
    <location>
        <begin position="939"/>
        <end position="951"/>
    </location>
</feature>
<feature type="compositionally biased region" description="Polar residues" evidence="2">
    <location>
        <begin position="230"/>
        <end position="243"/>
    </location>
</feature>
<feature type="compositionally biased region" description="Polar residues" evidence="2">
    <location>
        <begin position="367"/>
        <end position="388"/>
    </location>
</feature>
<evidence type="ECO:0000256" key="2">
    <source>
        <dbReference type="SAM" id="MobiDB-lite"/>
    </source>
</evidence>